<dbReference type="PANTHER" id="PTHR42085">
    <property type="entry name" value="F-BOX DOMAIN-CONTAINING PROTEIN"/>
    <property type="match status" value="1"/>
</dbReference>
<reference evidence="2" key="1">
    <citation type="journal article" date="2020" name="Stud. Mycol.">
        <title>101 Dothideomycetes genomes: a test case for predicting lifestyles and emergence of pathogens.</title>
        <authorList>
            <person name="Haridas S."/>
            <person name="Albert R."/>
            <person name="Binder M."/>
            <person name="Bloem J."/>
            <person name="Labutti K."/>
            <person name="Salamov A."/>
            <person name="Andreopoulos B."/>
            <person name="Baker S."/>
            <person name="Barry K."/>
            <person name="Bills G."/>
            <person name="Bluhm B."/>
            <person name="Cannon C."/>
            <person name="Castanera R."/>
            <person name="Culley D."/>
            <person name="Daum C."/>
            <person name="Ezra D."/>
            <person name="Gonzalez J."/>
            <person name="Henrissat B."/>
            <person name="Kuo A."/>
            <person name="Liang C."/>
            <person name="Lipzen A."/>
            <person name="Lutzoni F."/>
            <person name="Magnuson J."/>
            <person name="Mondo S."/>
            <person name="Nolan M."/>
            <person name="Ohm R."/>
            <person name="Pangilinan J."/>
            <person name="Park H.-J."/>
            <person name="Ramirez L."/>
            <person name="Alfaro M."/>
            <person name="Sun H."/>
            <person name="Tritt A."/>
            <person name="Yoshinaga Y."/>
            <person name="Zwiers L.-H."/>
            <person name="Turgeon B."/>
            <person name="Goodwin S."/>
            <person name="Spatafora J."/>
            <person name="Crous P."/>
            <person name="Grigoriev I."/>
        </authorList>
    </citation>
    <scope>NUCLEOTIDE SEQUENCE</scope>
    <source>
        <strain evidence="2">Tuck. ex Michener</strain>
    </source>
</reference>
<evidence type="ECO:0000313" key="3">
    <source>
        <dbReference type="Proteomes" id="UP000800092"/>
    </source>
</evidence>
<dbReference type="InterPro" id="IPR038883">
    <property type="entry name" value="AN11006-like"/>
</dbReference>
<gene>
    <name evidence="2" type="ORF">EV356DRAFT_532071</name>
</gene>
<dbReference type="Proteomes" id="UP000800092">
    <property type="component" value="Unassembled WGS sequence"/>
</dbReference>
<name>A0A6A6HCX2_VIRVR</name>
<dbReference type="InterPro" id="IPR056632">
    <property type="entry name" value="DUF7730"/>
</dbReference>
<organism evidence="2 3">
    <name type="scientific">Viridothelium virens</name>
    <name type="common">Speckled blister lichen</name>
    <name type="synonym">Trypethelium virens</name>
    <dbReference type="NCBI Taxonomy" id="1048519"/>
    <lineage>
        <taxon>Eukaryota</taxon>
        <taxon>Fungi</taxon>
        <taxon>Dikarya</taxon>
        <taxon>Ascomycota</taxon>
        <taxon>Pezizomycotina</taxon>
        <taxon>Dothideomycetes</taxon>
        <taxon>Dothideomycetes incertae sedis</taxon>
        <taxon>Trypetheliales</taxon>
        <taxon>Trypetheliaceae</taxon>
        <taxon>Viridothelium</taxon>
    </lineage>
</organism>
<dbReference type="OrthoDB" id="62952at2759"/>
<keyword evidence="3" id="KW-1185">Reference proteome</keyword>
<accession>A0A6A6HCX2</accession>
<dbReference type="PANTHER" id="PTHR42085:SF1">
    <property type="entry name" value="F-BOX DOMAIN-CONTAINING PROTEIN"/>
    <property type="match status" value="1"/>
</dbReference>
<protein>
    <recommendedName>
        <fullName evidence="1">DUF7730 domain-containing protein</fullName>
    </recommendedName>
</protein>
<evidence type="ECO:0000259" key="1">
    <source>
        <dbReference type="Pfam" id="PF24864"/>
    </source>
</evidence>
<dbReference type="EMBL" id="ML991792">
    <property type="protein sequence ID" value="KAF2235350.1"/>
    <property type="molecule type" value="Genomic_DNA"/>
</dbReference>
<proteinExistence type="predicted"/>
<feature type="domain" description="DUF7730" evidence="1">
    <location>
        <begin position="90"/>
        <end position="151"/>
    </location>
</feature>
<dbReference type="AlphaFoldDB" id="A0A6A6HCX2"/>
<sequence>MAITLEPIAVDVKPPKAYATKIPLEPQEASEQPLEQSPSRLSPLLCLPAELRHKIYRLALTDSEPFIDPCIYSPSTSTIKSPFHSIPLLSLNLLRTCRQIHTEATSLAYLHRENIFQFTTVTHCHSFLSQLGSSRAQEIRILSINLRLVAQGDAATAHEWLAYTSADACGGLWTQRRLGTLRTDLPNLRCVRLDLSGWCRPGYGQHRWEYFRSIARGLGGLECVAVGGEVKLRNLELAVCEPWAPELFLTNDVIDRREGMPYGGTMVDLMSSAVLRDGQGEDWGEKDLEVLWSIANGKVMLELSRRDRAAKRLSAIDLNHWTAPWTESYRRCPGRLSSSCTWEEYQKQVNTYRPSPSHRKNPTREEILAMAMNGYLEEAIWSSSQSG</sequence>
<evidence type="ECO:0000313" key="2">
    <source>
        <dbReference type="EMBL" id="KAF2235350.1"/>
    </source>
</evidence>
<dbReference type="Pfam" id="PF24864">
    <property type="entry name" value="DUF7730"/>
    <property type="match status" value="1"/>
</dbReference>